<dbReference type="AlphaFoldDB" id="A0A7V5NY71"/>
<gene>
    <name evidence="2" type="ORF">ENJ96_00465</name>
</gene>
<sequence length="442" mass="51066">MKECVVEIRPQKFYILATSPGLSKEALILKHGDTFGLFDPYGDVRQEGLGEQGLYHLGTRFLSKLELKFCHVRPFLLNSSATRDNLMVASDLTNPDIMLEGKEFLPRGSVHILRQKFLYQGICYEALRIENYSPCRIHLPLTYNFDADFVDIFEVRGVKRKKRGHYYEPQTGEREVYFKYLGLDGKLRTTKLIFDPKPHSLNAREALYYLDLKPKERTNLFLVIVCLVDEEDKFIPFVKAYLSTRQELKDLQRQSCQVSTPQEHFNSWLKRSESDLFMMLTHTPYGLYPYAGIPWFNTVFGRDGIITALECLWLNPEIAKGVLRFLAATQATSFDPSRDAEPGKIIHEMRPGEMAATGEIPFARYYGTIDATPLFLILAGAYYERTRDLNLIRELWPNIEAAWRWMEEYGDLDGDGFLEYQASEEGLVNKGWKDSHDSVFHA</sequence>
<evidence type="ECO:0000313" key="2">
    <source>
        <dbReference type="EMBL" id="HHI96308.1"/>
    </source>
</evidence>
<dbReference type="InterPro" id="IPR032856">
    <property type="entry name" value="GDE_N_bis"/>
</dbReference>
<dbReference type="Pfam" id="PF14742">
    <property type="entry name" value="GDE_N_bis"/>
    <property type="match status" value="1"/>
</dbReference>
<evidence type="ECO:0000259" key="1">
    <source>
        <dbReference type="Pfam" id="PF14742"/>
    </source>
</evidence>
<dbReference type="Gene3D" id="1.50.10.10">
    <property type="match status" value="1"/>
</dbReference>
<organism evidence="2">
    <name type="scientific">Thermodesulfatator atlanticus</name>
    <dbReference type="NCBI Taxonomy" id="501497"/>
    <lineage>
        <taxon>Bacteria</taxon>
        <taxon>Pseudomonadati</taxon>
        <taxon>Thermodesulfobacteriota</taxon>
        <taxon>Thermodesulfobacteria</taxon>
        <taxon>Thermodesulfobacteriales</taxon>
        <taxon>Thermodesulfatatoraceae</taxon>
        <taxon>Thermodesulfatator</taxon>
    </lineage>
</organism>
<name>A0A7V5NY71_9BACT</name>
<dbReference type="GO" id="GO:0005975">
    <property type="term" value="P:carbohydrate metabolic process"/>
    <property type="evidence" value="ECO:0007669"/>
    <property type="project" value="InterPro"/>
</dbReference>
<dbReference type="SUPFAM" id="SSF48208">
    <property type="entry name" value="Six-hairpin glycosidases"/>
    <property type="match status" value="1"/>
</dbReference>
<dbReference type="InterPro" id="IPR008928">
    <property type="entry name" value="6-hairpin_glycosidase_sf"/>
</dbReference>
<accession>A0A7V5NY71</accession>
<feature type="domain" description="Putative glycogen debranching enzyme N-terminal" evidence="1">
    <location>
        <begin position="29"/>
        <end position="222"/>
    </location>
</feature>
<protein>
    <submittedName>
        <fullName evidence="2">Amylo-alpha-1,6-glucosidase</fullName>
    </submittedName>
</protein>
<reference evidence="2" key="1">
    <citation type="journal article" date="2020" name="mSystems">
        <title>Genome- and Community-Level Interaction Insights into Carbon Utilization and Element Cycling Functions of Hydrothermarchaeota in Hydrothermal Sediment.</title>
        <authorList>
            <person name="Zhou Z."/>
            <person name="Liu Y."/>
            <person name="Xu W."/>
            <person name="Pan J."/>
            <person name="Luo Z.H."/>
            <person name="Li M."/>
        </authorList>
    </citation>
    <scope>NUCLEOTIDE SEQUENCE [LARGE SCALE GENOMIC DNA]</scope>
    <source>
        <strain evidence="2">HyVt-533</strain>
    </source>
</reference>
<dbReference type="Proteomes" id="UP000886101">
    <property type="component" value="Unassembled WGS sequence"/>
</dbReference>
<comment type="caution">
    <text evidence="2">The sequence shown here is derived from an EMBL/GenBank/DDBJ whole genome shotgun (WGS) entry which is preliminary data.</text>
</comment>
<dbReference type="EMBL" id="DROK01000015">
    <property type="protein sequence ID" value="HHI96308.1"/>
    <property type="molecule type" value="Genomic_DNA"/>
</dbReference>
<proteinExistence type="predicted"/>
<dbReference type="InterPro" id="IPR012341">
    <property type="entry name" value="6hp_glycosidase-like_sf"/>
</dbReference>
<feature type="non-terminal residue" evidence="2">
    <location>
        <position position="442"/>
    </location>
</feature>